<sequence>MSKYDYNKGYRGFHFQKNAAIDRSLPPLCSYRSTREMSSLLWMTNAEHVANNMRGHVHGDPENFYRTANETTSFHLPIILASSISSVSNASASVIEGVEGSKNLKQVHVTNNVACSVHSPTPTLLLGSEDCKNVVSHKFGTKATTTHKTRVKAAIPKPARNKEWVDCDSQKRLADCLFIQNGIQCFPPSSRNKFLSTEKEKDIKEWINRSARKK</sequence>
<proteinExistence type="predicted"/>
<dbReference type="AlphaFoldDB" id="A0AAD9UVJ4"/>
<evidence type="ECO:0000313" key="1">
    <source>
        <dbReference type="EMBL" id="KAK2551523.1"/>
    </source>
</evidence>
<organism evidence="1 2">
    <name type="scientific">Acropora cervicornis</name>
    <name type="common">Staghorn coral</name>
    <dbReference type="NCBI Taxonomy" id="6130"/>
    <lineage>
        <taxon>Eukaryota</taxon>
        <taxon>Metazoa</taxon>
        <taxon>Cnidaria</taxon>
        <taxon>Anthozoa</taxon>
        <taxon>Hexacorallia</taxon>
        <taxon>Scleractinia</taxon>
        <taxon>Astrocoeniina</taxon>
        <taxon>Acroporidae</taxon>
        <taxon>Acropora</taxon>
    </lineage>
</organism>
<reference evidence="1" key="2">
    <citation type="journal article" date="2023" name="Science">
        <title>Genomic signatures of disease resistance in endangered staghorn corals.</title>
        <authorList>
            <person name="Vollmer S.V."/>
            <person name="Selwyn J.D."/>
            <person name="Despard B.A."/>
            <person name="Roesel C.L."/>
        </authorList>
    </citation>
    <scope>NUCLEOTIDE SEQUENCE</scope>
    <source>
        <strain evidence="1">K2</strain>
    </source>
</reference>
<protein>
    <submittedName>
        <fullName evidence="1">Uncharacterized protein</fullName>
    </submittedName>
</protein>
<accession>A0AAD9UVJ4</accession>
<keyword evidence="2" id="KW-1185">Reference proteome</keyword>
<comment type="caution">
    <text evidence="1">The sequence shown here is derived from an EMBL/GenBank/DDBJ whole genome shotgun (WGS) entry which is preliminary data.</text>
</comment>
<dbReference type="EMBL" id="JARQWQ010000097">
    <property type="protein sequence ID" value="KAK2551523.1"/>
    <property type="molecule type" value="Genomic_DNA"/>
</dbReference>
<evidence type="ECO:0000313" key="2">
    <source>
        <dbReference type="Proteomes" id="UP001249851"/>
    </source>
</evidence>
<reference evidence="1" key="1">
    <citation type="journal article" date="2023" name="G3 (Bethesda)">
        <title>Whole genome assembly and annotation of the endangered Caribbean coral Acropora cervicornis.</title>
        <authorList>
            <person name="Selwyn J.D."/>
            <person name="Vollmer S.V."/>
        </authorList>
    </citation>
    <scope>NUCLEOTIDE SEQUENCE</scope>
    <source>
        <strain evidence="1">K2</strain>
    </source>
</reference>
<gene>
    <name evidence="1" type="ORF">P5673_027716</name>
</gene>
<name>A0AAD9UVJ4_ACRCE</name>
<dbReference type="Proteomes" id="UP001249851">
    <property type="component" value="Unassembled WGS sequence"/>
</dbReference>